<dbReference type="AlphaFoldDB" id="A0AAD4HXD1"/>
<comment type="caution">
    <text evidence="3">The sequence shown here is derived from an EMBL/GenBank/DDBJ whole genome shotgun (WGS) entry which is preliminary data.</text>
</comment>
<sequence length="442" mass="48715">MASLFRSKEELGKKDDDHKPAGPSMRTQWIAATGGPRRKLKRLVIVLGLAAFVYLFIRNLPTDVPVRDRRRPVYRPETEPNKPPAPGPMPKLKPDRTPLKPLPPYKPPPDTVPPPAAYNGPLLFQNLLPSLQGISSTGGASTVNKNVLFAAASLRSTAMLLPLACQMANELKNYVHFALVGGSDIDMDKLRAVNGIDASCQVMFHDAHHINNYMHPQAMIIDASGLEEDYFLTSMRKQAPDSGIPLIELPENSVTQLAWISKLDSSSLAGQKWIELHGLVSNLLDFQHKAQSIPSFFTNKLVSKKYPSWLEHALKLARARGYWTLYPSAVAARHLATVHSELYRAPEEYETEFAKESAGNSEFPIDGATLLENLPGGGKLLGFDEMPLLHWDGQATPLTGLDEAALGYAKEFRQAVGGCQTLTADDLLPKMSTKDLFCMKDK</sequence>
<feature type="region of interest" description="Disordered" evidence="1">
    <location>
        <begin position="1"/>
        <end position="28"/>
    </location>
</feature>
<reference evidence="3" key="1">
    <citation type="submission" date="2023-02" db="EMBL/GenBank/DDBJ databases">
        <authorList>
            <person name="Palmer J.M."/>
        </authorList>
    </citation>
    <scope>NUCLEOTIDE SEQUENCE</scope>
    <source>
        <strain evidence="3">FW57</strain>
    </source>
</reference>
<evidence type="ECO:0000256" key="2">
    <source>
        <dbReference type="SAM" id="Phobius"/>
    </source>
</evidence>
<gene>
    <name evidence="3" type="ORF">NEMBOFW57_007369</name>
</gene>
<keyword evidence="2" id="KW-1133">Transmembrane helix</keyword>
<protein>
    <submittedName>
        <fullName evidence="3">Uncharacterized protein</fullName>
    </submittedName>
</protein>
<feature type="region of interest" description="Disordered" evidence="1">
    <location>
        <begin position="69"/>
        <end position="109"/>
    </location>
</feature>
<evidence type="ECO:0000313" key="4">
    <source>
        <dbReference type="Proteomes" id="UP001197093"/>
    </source>
</evidence>
<keyword evidence="2" id="KW-0812">Transmembrane</keyword>
<evidence type="ECO:0000256" key="1">
    <source>
        <dbReference type="SAM" id="MobiDB-lite"/>
    </source>
</evidence>
<feature type="compositionally biased region" description="Pro residues" evidence="1">
    <location>
        <begin position="100"/>
        <end position="109"/>
    </location>
</feature>
<evidence type="ECO:0000313" key="3">
    <source>
        <dbReference type="EMBL" id="KAG7287852.1"/>
    </source>
</evidence>
<feature type="transmembrane region" description="Helical" evidence="2">
    <location>
        <begin position="43"/>
        <end position="61"/>
    </location>
</feature>
<dbReference type="Proteomes" id="UP001197093">
    <property type="component" value="Unassembled WGS sequence"/>
</dbReference>
<proteinExistence type="predicted"/>
<dbReference type="EMBL" id="JAHCVI010000003">
    <property type="protein sequence ID" value="KAG7287852.1"/>
    <property type="molecule type" value="Genomic_DNA"/>
</dbReference>
<accession>A0AAD4HXD1</accession>
<feature type="compositionally biased region" description="Pro residues" evidence="1">
    <location>
        <begin position="81"/>
        <end position="91"/>
    </location>
</feature>
<organism evidence="3 4">
    <name type="scientific">Staphylotrichum longicolle</name>
    <dbReference type="NCBI Taxonomy" id="669026"/>
    <lineage>
        <taxon>Eukaryota</taxon>
        <taxon>Fungi</taxon>
        <taxon>Dikarya</taxon>
        <taxon>Ascomycota</taxon>
        <taxon>Pezizomycotina</taxon>
        <taxon>Sordariomycetes</taxon>
        <taxon>Sordariomycetidae</taxon>
        <taxon>Sordariales</taxon>
        <taxon>Chaetomiaceae</taxon>
        <taxon>Staphylotrichum</taxon>
    </lineage>
</organism>
<keyword evidence="2" id="KW-0472">Membrane</keyword>
<keyword evidence="4" id="KW-1185">Reference proteome</keyword>
<name>A0AAD4HXD1_9PEZI</name>
<feature type="compositionally biased region" description="Basic and acidic residues" evidence="1">
    <location>
        <begin position="1"/>
        <end position="20"/>
    </location>
</feature>